<organism evidence="1 2">
    <name type="scientific">Ornatilinea apprima</name>
    <dbReference type="NCBI Taxonomy" id="1134406"/>
    <lineage>
        <taxon>Bacteria</taxon>
        <taxon>Bacillati</taxon>
        <taxon>Chloroflexota</taxon>
        <taxon>Anaerolineae</taxon>
        <taxon>Anaerolineales</taxon>
        <taxon>Anaerolineaceae</taxon>
        <taxon>Ornatilinea</taxon>
    </lineage>
</organism>
<keyword evidence="2" id="KW-1185">Reference proteome</keyword>
<comment type="caution">
    <text evidence="1">The sequence shown here is derived from an EMBL/GenBank/DDBJ whole genome shotgun (WGS) entry which is preliminary data.</text>
</comment>
<sequence length="81" mass="9087">MAKNVDQMLASKFVCEKCHHQGATVERLAMSGTGLSRMLEIQAHRYAFVSCNNCGHTEVYNLRTLEGSDDLGHLLEILFMD</sequence>
<dbReference type="RefSeq" id="WP_075061621.1">
    <property type="nucleotide sequence ID" value="NZ_LGCL01000015.1"/>
</dbReference>
<gene>
    <name evidence="1" type="ORF">ADN00_03725</name>
</gene>
<dbReference type="AlphaFoldDB" id="A0A0P6XGW7"/>
<dbReference type="OrthoDB" id="6293663at2"/>
<evidence type="ECO:0000313" key="2">
    <source>
        <dbReference type="Proteomes" id="UP000050417"/>
    </source>
</evidence>
<evidence type="ECO:0000313" key="1">
    <source>
        <dbReference type="EMBL" id="KPL79011.1"/>
    </source>
</evidence>
<proteinExistence type="predicted"/>
<dbReference type="InterPro" id="IPR018652">
    <property type="entry name" value="DUF2082_NA-bd_Znr"/>
</dbReference>
<dbReference type="STRING" id="1134406.ADN00_03725"/>
<protein>
    <recommendedName>
        <fullName evidence="3">GTP-binding protein</fullName>
    </recommendedName>
</protein>
<dbReference type="Pfam" id="PF09855">
    <property type="entry name" value="Zn_ribbon_13"/>
    <property type="match status" value="1"/>
</dbReference>
<dbReference type="EMBL" id="LGCL01000015">
    <property type="protein sequence ID" value="KPL79011.1"/>
    <property type="molecule type" value="Genomic_DNA"/>
</dbReference>
<accession>A0A0P6XGW7</accession>
<reference evidence="1 2" key="1">
    <citation type="submission" date="2015-07" db="EMBL/GenBank/DDBJ databases">
        <title>Genome sequence of Ornatilinea apprima DSM 23815.</title>
        <authorList>
            <person name="Hemp J."/>
            <person name="Ward L.M."/>
            <person name="Pace L.A."/>
            <person name="Fischer W.W."/>
        </authorList>
    </citation>
    <scope>NUCLEOTIDE SEQUENCE [LARGE SCALE GENOMIC DNA]</scope>
    <source>
        <strain evidence="1 2">P3M-1</strain>
    </source>
</reference>
<dbReference type="Proteomes" id="UP000050417">
    <property type="component" value="Unassembled WGS sequence"/>
</dbReference>
<evidence type="ECO:0008006" key="3">
    <source>
        <dbReference type="Google" id="ProtNLM"/>
    </source>
</evidence>
<name>A0A0P6XGW7_9CHLR</name>